<feature type="region of interest" description="Disordered" evidence="5">
    <location>
        <begin position="298"/>
        <end position="319"/>
    </location>
</feature>
<dbReference type="Proteomes" id="UP000766336">
    <property type="component" value="Unassembled WGS sequence"/>
</dbReference>
<dbReference type="Gene3D" id="1.10.10.10">
    <property type="entry name" value="Winged helix-like DNA-binding domain superfamily/Winged helix DNA-binding domain"/>
    <property type="match status" value="1"/>
</dbReference>
<evidence type="ECO:0000313" key="7">
    <source>
        <dbReference type="EMBL" id="MBS7813130.1"/>
    </source>
</evidence>
<name>A0ABS5QHG1_9PROT</name>
<comment type="similarity">
    <text evidence="1">Belongs to the LysR transcriptional regulatory family.</text>
</comment>
<dbReference type="InterPro" id="IPR005119">
    <property type="entry name" value="LysR_subst-bd"/>
</dbReference>
<keyword evidence="4" id="KW-0804">Transcription</keyword>
<dbReference type="Pfam" id="PF03466">
    <property type="entry name" value="LysR_substrate"/>
    <property type="match status" value="1"/>
</dbReference>
<keyword evidence="2" id="KW-0805">Transcription regulation</keyword>
<dbReference type="SUPFAM" id="SSF53850">
    <property type="entry name" value="Periplasmic binding protein-like II"/>
    <property type="match status" value="1"/>
</dbReference>
<dbReference type="PANTHER" id="PTHR30126">
    <property type="entry name" value="HTH-TYPE TRANSCRIPTIONAL REGULATOR"/>
    <property type="match status" value="1"/>
</dbReference>
<dbReference type="Gene3D" id="3.40.190.10">
    <property type="entry name" value="Periplasmic binding protein-like II"/>
    <property type="match status" value="2"/>
</dbReference>
<evidence type="ECO:0000259" key="6">
    <source>
        <dbReference type="PROSITE" id="PS50931"/>
    </source>
</evidence>
<evidence type="ECO:0000256" key="2">
    <source>
        <dbReference type="ARBA" id="ARBA00023015"/>
    </source>
</evidence>
<dbReference type="CDD" id="cd05466">
    <property type="entry name" value="PBP2_LTTR_substrate"/>
    <property type="match status" value="1"/>
</dbReference>
<evidence type="ECO:0000256" key="3">
    <source>
        <dbReference type="ARBA" id="ARBA00023125"/>
    </source>
</evidence>
<dbReference type="PROSITE" id="PS50931">
    <property type="entry name" value="HTH_LYSR"/>
    <property type="match status" value="1"/>
</dbReference>
<dbReference type="PRINTS" id="PR00039">
    <property type="entry name" value="HTHLYSR"/>
</dbReference>
<protein>
    <submittedName>
        <fullName evidence="7">LysR family transcriptional regulator</fullName>
    </submittedName>
</protein>
<dbReference type="Pfam" id="PF00126">
    <property type="entry name" value="HTH_1"/>
    <property type="match status" value="1"/>
</dbReference>
<evidence type="ECO:0000256" key="5">
    <source>
        <dbReference type="SAM" id="MobiDB-lite"/>
    </source>
</evidence>
<feature type="domain" description="HTH lysR-type" evidence="6">
    <location>
        <begin position="1"/>
        <end position="58"/>
    </location>
</feature>
<dbReference type="InterPro" id="IPR000847">
    <property type="entry name" value="LysR_HTH_N"/>
</dbReference>
<evidence type="ECO:0000313" key="8">
    <source>
        <dbReference type="Proteomes" id="UP000766336"/>
    </source>
</evidence>
<evidence type="ECO:0000256" key="1">
    <source>
        <dbReference type="ARBA" id="ARBA00009437"/>
    </source>
</evidence>
<dbReference type="InterPro" id="IPR036388">
    <property type="entry name" value="WH-like_DNA-bd_sf"/>
</dbReference>
<keyword evidence="8" id="KW-1185">Reference proteome</keyword>
<proteinExistence type="inferred from homology"/>
<gene>
    <name evidence="7" type="ORF">KHU32_19450</name>
</gene>
<sequence length="319" mass="34723">MNIKQLEAFLAIARHGSFVEAAERLNLTQSTVSARIKELEQDLAVPLFDRTRRQIQLTPKGRELLDYADRALALQQEIKRRIGSPEALAGVVRIGVAELIAVTWLPRFTAMVRERYPAVTLQFEVAMNPSMLNGVRSGDLDIGLIIQPERQTELEMRHLGTVPFAWMAGTSFELPERAVTAEDLRRWPIIYQSADSYMNQLMNSILYPGGGGRRSGTSCNSLAARISLTAAGLGVSLMPLTTLGRDIQEGRLRILPIEPRHVEVSYSAVCAISDSAPGFRLLMDLAVAASSFQGVAEVSTPPAPLASGEAFPGESGGPP</sequence>
<keyword evidence="3" id="KW-0238">DNA-binding</keyword>
<dbReference type="EMBL" id="JAHCDA010000004">
    <property type="protein sequence ID" value="MBS7813130.1"/>
    <property type="molecule type" value="Genomic_DNA"/>
</dbReference>
<reference evidence="7 8" key="1">
    <citation type="submission" date="2021-05" db="EMBL/GenBank/DDBJ databases">
        <title>Roseococcus sp. XZZS9, whole genome shotgun sequencing project.</title>
        <authorList>
            <person name="Zhao G."/>
            <person name="Shen L."/>
        </authorList>
    </citation>
    <scope>NUCLEOTIDE SEQUENCE [LARGE SCALE GENOMIC DNA]</scope>
    <source>
        <strain evidence="7 8">XZZS9</strain>
    </source>
</reference>
<dbReference type="SUPFAM" id="SSF46785">
    <property type="entry name" value="Winged helix' DNA-binding domain"/>
    <property type="match status" value="1"/>
</dbReference>
<organism evidence="7 8">
    <name type="scientific">Roseococcus pinisoli</name>
    <dbReference type="NCBI Taxonomy" id="2835040"/>
    <lineage>
        <taxon>Bacteria</taxon>
        <taxon>Pseudomonadati</taxon>
        <taxon>Pseudomonadota</taxon>
        <taxon>Alphaproteobacteria</taxon>
        <taxon>Acetobacterales</taxon>
        <taxon>Roseomonadaceae</taxon>
        <taxon>Roseococcus</taxon>
    </lineage>
</organism>
<accession>A0ABS5QHG1</accession>
<dbReference type="PANTHER" id="PTHR30126:SF77">
    <property type="entry name" value="TRANSCRIPTIONAL REGULATORY PROTEIN"/>
    <property type="match status" value="1"/>
</dbReference>
<comment type="caution">
    <text evidence="7">The sequence shown here is derived from an EMBL/GenBank/DDBJ whole genome shotgun (WGS) entry which is preliminary data.</text>
</comment>
<dbReference type="InterPro" id="IPR036390">
    <property type="entry name" value="WH_DNA-bd_sf"/>
</dbReference>
<dbReference type="RefSeq" id="WP_213671828.1">
    <property type="nucleotide sequence ID" value="NZ_JAHCDA010000004.1"/>
</dbReference>
<evidence type="ECO:0000256" key="4">
    <source>
        <dbReference type="ARBA" id="ARBA00023163"/>
    </source>
</evidence>